<dbReference type="EMBL" id="KZ559164">
    <property type="protein sequence ID" value="PLB35329.1"/>
    <property type="molecule type" value="Genomic_DNA"/>
</dbReference>
<accession>A0A2I2F3X6</accession>
<keyword evidence="4" id="KW-1185">Reference proteome</keyword>
<dbReference type="SUPFAM" id="SSF56801">
    <property type="entry name" value="Acetyl-CoA synthetase-like"/>
    <property type="match status" value="1"/>
</dbReference>
<dbReference type="InterPro" id="IPR042099">
    <property type="entry name" value="ANL_N_sf"/>
</dbReference>
<dbReference type="PANTHER" id="PTHR24096">
    <property type="entry name" value="LONG-CHAIN-FATTY-ACID--COA LIGASE"/>
    <property type="match status" value="1"/>
</dbReference>
<dbReference type="PROSITE" id="PS00455">
    <property type="entry name" value="AMP_BINDING"/>
    <property type="match status" value="1"/>
</dbReference>
<evidence type="ECO:0000313" key="4">
    <source>
        <dbReference type="Proteomes" id="UP000234585"/>
    </source>
</evidence>
<dbReference type="InterPro" id="IPR000873">
    <property type="entry name" value="AMP-dep_synth/lig_dom"/>
</dbReference>
<dbReference type="Pfam" id="PF13193">
    <property type="entry name" value="AMP-binding_C"/>
    <property type="match status" value="1"/>
</dbReference>
<dbReference type="Pfam" id="PF00501">
    <property type="entry name" value="AMP-binding"/>
    <property type="match status" value="1"/>
</dbReference>
<evidence type="ECO:0000313" key="3">
    <source>
        <dbReference type="EMBL" id="PLB35329.1"/>
    </source>
</evidence>
<protein>
    <submittedName>
        <fullName evidence="3">Acetyl-CoA synthetase-like protein</fullName>
    </submittedName>
</protein>
<dbReference type="Gene3D" id="3.40.50.12780">
    <property type="entry name" value="N-terminal domain of ligase-like"/>
    <property type="match status" value="1"/>
</dbReference>
<organism evidence="3 4">
    <name type="scientific">Aspergillus candidus</name>
    <dbReference type="NCBI Taxonomy" id="41067"/>
    <lineage>
        <taxon>Eukaryota</taxon>
        <taxon>Fungi</taxon>
        <taxon>Dikarya</taxon>
        <taxon>Ascomycota</taxon>
        <taxon>Pezizomycotina</taxon>
        <taxon>Eurotiomycetes</taxon>
        <taxon>Eurotiomycetidae</taxon>
        <taxon>Eurotiales</taxon>
        <taxon>Aspergillaceae</taxon>
        <taxon>Aspergillus</taxon>
        <taxon>Aspergillus subgen. Circumdati</taxon>
    </lineage>
</organism>
<dbReference type="Proteomes" id="UP000234585">
    <property type="component" value="Unassembled WGS sequence"/>
</dbReference>
<dbReference type="OrthoDB" id="6509636at2759"/>
<dbReference type="GeneID" id="36523983"/>
<reference evidence="3 4" key="1">
    <citation type="submission" date="2017-12" db="EMBL/GenBank/DDBJ databases">
        <authorList>
            <consortium name="DOE Joint Genome Institute"/>
            <person name="Haridas S."/>
            <person name="Kjaerbolling I."/>
            <person name="Vesth T.C."/>
            <person name="Frisvad J.C."/>
            <person name="Nybo J.L."/>
            <person name="Theobald S."/>
            <person name="Kuo A."/>
            <person name="Bowyer P."/>
            <person name="Matsuda Y."/>
            <person name="Mondo S."/>
            <person name="Lyhne E.K."/>
            <person name="Kogle M.E."/>
            <person name="Clum A."/>
            <person name="Lipzen A."/>
            <person name="Salamov A."/>
            <person name="Ngan C.Y."/>
            <person name="Daum C."/>
            <person name="Chiniquy J."/>
            <person name="Barry K."/>
            <person name="LaButti K."/>
            <person name="Simmons B.A."/>
            <person name="Magnuson J.K."/>
            <person name="Mortensen U.H."/>
            <person name="Larsen T.O."/>
            <person name="Grigoriev I.V."/>
            <person name="Baker S.E."/>
            <person name="Andersen M.R."/>
            <person name="Nordberg H.P."/>
            <person name="Cantor M.N."/>
            <person name="Hua S.X."/>
        </authorList>
    </citation>
    <scope>NUCLEOTIDE SEQUENCE [LARGE SCALE GENOMIC DNA]</scope>
    <source>
        <strain evidence="3 4">CBS 102.13</strain>
    </source>
</reference>
<dbReference type="InterPro" id="IPR020845">
    <property type="entry name" value="AMP-binding_CS"/>
</dbReference>
<dbReference type="GO" id="GO:0016405">
    <property type="term" value="F:CoA-ligase activity"/>
    <property type="evidence" value="ECO:0007669"/>
    <property type="project" value="TreeGrafter"/>
</dbReference>
<feature type="domain" description="AMP-dependent synthetase/ligase" evidence="1">
    <location>
        <begin position="49"/>
        <end position="421"/>
    </location>
</feature>
<dbReference type="Gene3D" id="3.30.300.30">
    <property type="match status" value="1"/>
</dbReference>
<name>A0A2I2F3X6_ASPCN</name>
<dbReference type="PANTHER" id="PTHR24096:SF422">
    <property type="entry name" value="BCDNA.GH02901"/>
    <property type="match status" value="1"/>
</dbReference>
<proteinExistence type="predicted"/>
<dbReference type="AlphaFoldDB" id="A0A2I2F3X6"/>
<dbReference type="STRING" id="41067.A0A2I2F3X6"/>
<feature type="domain" description="AMP-binding enzyme C-terminal" evidence="2">
    <location>
        <begin position="474"/>
        <end position="556"/>
    </location>
</feature>
<sequence>MVFTSTQPQLDIPTSLPIWDFLFDSDYSPLRQFLPSQLGGYINAITKEEVRYDALRELTTAISTALVRRYGLEPGQTVALFSPNTIWYPVAMLATVRMGGIISGASPAYNVEEMAYALKTAHARFLMTVPSSLVVAVPAAAQAGIPKERIFLLEGAEDGYVTVQQLIAIGRDYGIDGQVASFQLPGGKTNQDICGFLSFSSGTTGLPKAVMIAHSNVIAQCMQIQQLTPADHRRSLAVLPLFHSMFTSSPLQSNPLTLRAVTGLVHQMHLPILLNSEVYMLPSFNMKTMLDTVVQYRIRELLLVPPILIRLLNDPIVTNYDLSHVERFSSGAAPIAAEVLSQLQARFPRTGFKQGYGMTESCSCITAHPPDKSTYAYATRGGALVANTEVKVLDVSSGEELGVRQEGEIVARGPQVVMGYLANETATLETFSGPGGRWLHTGDVGFVDEEGFVTITDRIKEMIKVKGVQVSPAELEDLLLSHEAVDDVAVTGVADDYAGEKPKAYVVRAPGSPADIDGLVDVGRQILEFVRARKVRDKWLVEVEFVNEVPKSASGKILRRVLRDRERNPVEGKRLVVRDERTRAKL</sequence>
<dbReference type="InterPro" id="IPR025110">
    <property type="entry name" value="AMP-bd_C"/>
</dbReference>
<evidence type="ECO:0000259" key="1">
    <source>
        <dbReference type="Pfam" id="PF00501"/>
    </source>
</evidence>
<dbReference type="RefSeq" id="XP_024669341.1">
    <property type="nucleotide sequence ID" value="XM_024816823.1"/>
</dbReference>
<dbReference type="InterPro" id="IPR045851">
    <property type="entry name" value="AMP-bd_C_sf"/>
</dbReference>
<gene>
    <name evidence="3" type="ORF">BDW47DRAFT_128262</name>
</gene>
<evidence type="ECO:0000259" key="2">
    <source>
        <dbReference type="Pfam" id="PF13193"/>
    </source>
</evidence>